<name>A0A645GI89_9ZZZZ</name>
<dbReference type="EMBL" id="VSSQ01076244">
    <property type="protein sequence ID" value="MPN26657.1"/>
    <property type="molecule type" value="Genomic_DNA"/>
</dbReference>
<feature type="region of interest" description="Disordered" evidence="1">
    <location>
        <begin position="18"/>
        <end position="38"/>
    </location>
</feature>
<reference evidence="2" key="1">
    <citation type="submission" date="2019-08" db="EMBL/GenBank/DDBJ databases">
        <authorList>
            <person name="Kucharzyk K."/>
            <person name="Murdoch R.W."/>
            <person name="Higgins S."/>
            <person name="Loffler F."/>
        </authorList>
    </citation>
    <scope>NUCLEOTIDE SEQUENCE</scope>
</reference>
<gene>
    <name evidence="2" type="ORF">SDC9_174082</name>
</gene>
<comment type="caution">
    <text evidence="2">The sequence shown here is derived from an EMBL/GenBank/DDBJ whole genome shotgun (WGS) entry which is preliminary data.</text>
</comment>
<evidence type="ECO:0000256" key="1">
    <source>
        <dbReference type="SAM" id="MobiDB-lite"/>
    </source>
</evidence>
<accession>A0A645GI89</accession>
<protein>
    <submittedName>
        <fullName evidence="2">Uncharacterized protein</fullName>
    </submittedName>
</protein>
<proteinExistence type="predicted"/>
<dbReference type="AlphaFoldDB" id="A0A645GI89"/>
<organism evidence="2">
    <name type="scientific">bioreactor metagenome</name>
    <dbReference type="NCBI Taxonomy" id="1076179"/>
    <lineage>
        <taxon>unclassified sequences</taxon>
        <taxon>metagenomes</taxon>
        <taxon>ecological metagenomes</taxon>
    </lineage>
</organism>
<sequence>MVLFQQALALRLKTDGSDGISRKPLNAVHGDGKNGGFL</sequence>
<evidence type="ECO:0000313" key="2">
    <source>
        <dbReference type="EMBL" id="MPN26657.1"/>
    </source>
</evidence>